<protein>
    <submittedName>
        <fullName evidence="1">Uncharacterized protein</fullName>
    </submittedName>
</protein>
<evidence type="ECO:0000313" key="1">
    <source>
        <dbReference type="EMBL" id="PIH09004.1"/>
    </source>
</evidence>
<gene>
    <name evidence="1" type="ORF">CTJ08_13395</name>
</gene>
<organism evidence="1 2">
    <name type="scientific">Staphylococcus epidermidis</name>
    <dbReference type="NCBI Taxonomy" id="1282"/>
    <lineage>
        <taxon>Bacteria</taxon>
        <taxon>Bacillati</taxon>
        <taxon>Bacillota</taxon>
        <taxon>Bacilli</taxon>
        <taxon>Bacillales</taxon>
        <taxon>Staphylococcaceae</taxon>
        <taxon>Staphylococcus</taxon>
    </lineage>
</organism>
<dbReference type="AlphaFoldDB" id="A0AAE5V5Q6"/>
<name>A0AAE5V5Q6_STAEP</name>
<dbReference type="EMBL" id="PEJG01000084">
    <property type="protein sequence ID" value="PIH09004.1"/>
    <property type="molecule type" value="Genomic_DNA"/>
</dbReference>
<reference evidence="1 2" key="1">
    <citation type="submission" date="2017-10" db="EMBL/GenBank/DDBJ databases">
        <title>genome sequences of Staph epi in chlorhexidine trial.</title>
        <authorList>
            <person name="Greninger A.L."/>
            <person name="Addetia A."/>
            <person name="Qin X."/>
            <person name="Zerr D."/>
        </authorList>
    </citation>
    <scope>NUCLEOTIDE SEQUENCE [LARGE SCALE GENOMIC DNA]</scope>
    <source>
        <strain evidence="1 2">SCH-17</strain>
    </source>
</reference>
<evidence type="ECO:0000313" key="2">
    <source>
        <dbReference type="Proteomes" id="UP000228502"/>
    </source>
</evidence>
<comment type="caution">
    <text evidence="1">The sequence shown here is derived from an EMBL/GenBank/DDBJ whole genome shotgun (WGS) entry which is preliminary data.</text>
</comment>
<accession>A0AAE5V5Q6</accession>
<feature type="non-terminal residue" evidence="1">
    <location>
        <position position="206"/>
    </location>
</feature>
<sequence length="206" mass="24309">MAFNKKNFALEKKKELQEMTNSAVRRVLDFKKDPNKVIELLNFMARSPQYSFKNQMMVSSQYENSNFTMGSRQFKETMGLKVNENATPIKIVAPVMNTFFKRNDKLVQLRFANKEEKEKIKNKEIKTIQNVWYYKLVDVYDITQTNAKPEDFPEYYPDRRYNFYVKNTEVIDDIISANKKLLKDNNIHLIENHTYNQLGTSVGFAG</sequence>
<dbReference type="Proteomes" id="UP000228502">
    <property type="component" value="Unassembled WGS sequence"/>
</dbReference>
<proteinExistence type="predicted"/>